<accession>A0A7D9M8B4</accession>
<dbReference type="Proteomes" id="UP001152795">
    <property type="component" value="Unassembled WGS sequence"/>
</dbReference>
<protein>
    <submittedName>
        <fullName evidence="1">Uncharacterized protein</fullName>
    </submittedName>
</protein>
<proteinExistence type="predicted"/>
<gene>
    <name evidence="1" type="ORF">PACLA_8A065961</name>
</gene>
<keyword evidence="2" id="KW-1185">Reference proteome</keyword>
<organism evidence="1 2">
    <name type="scientific">Paramuricea clavata</name>
    <name type="common">Red gorgonian</name>
    <name type="synonym">Violescent sea-whip</name>
    <dbReference type="NCBI Taxonomy" id="317549"/>
    <lineage>
        <taxon>Eukaryota</taxon>
        <taxon>Metazoa</taxon>
        <taxon>Cnidaria</taxon>
        <taxon>Anthozoa</taxon>
        <taxon>Octocorallia</taxon>
        <taxon>Malacalcyonacea</taxon>
        <taxon>Plexauridae</taxon>
        <taxon>Paramuricea</taxon>
    </lineage>
</organism>
<sequence length="110" mass="12762">AHNFITSIKRLRQDSISGDVFTNKRMNEPALTDISRVYGDESIYEYLRTFCQSEVNHLSDTDTMALPIFQSIDMICVDSLYAAISMKYARDENDFRYEIVNTYYGNYAEA</sequence>
<dbReference type="AlphaFoldDB" id="A0A7D9M8B4"/>
<comment type="caution">
    <text evidence="1">The sequence shown here is derived from an EMBL/GenBank/DDBJ whole genome shotgun (WGS) entry which is preliminary data.</text>
</comment>
<evidence type="ECO:0000313" key="2">
    <source>
        <dbReference type="Proteomes" id="UP001152795"/>
    </source>
</evidence>
<reference evidence="1" key="1">
    <citation type="submission" date="2020-04" db="EMBL/GenBank/DDBJ databases">
        <authorList>
            <person name="Alioto T."/>
            <person name="Alioto T."/>
            <person name="Gomez Garrido J."/>
        </authorList>
    </citation>
    <scope>NUCLEOTIDE SEQUENCE</scope>
    <source>
        <strain evidence="1">A484AB</strain>
    </source>
</reference>
<evidence type="ECO:0000313" key="1">
    <source>
        <dbReference type="EMBL" id="CAB4043046.1"/>
    </source>
</evidence>
<name>A0A7D9M8B4_PARCT</name>
<dbReference type="EMBL" id="CACRXK020031387">
    <property type="protein sequence ID" value="CAB4043046.1"/>
    <property type="molecule type" value="Genomic_DNA"/>
</dbReference>
<feature type="non-terminal residue" evidence="1">
    <location>
        <position position="1"/>
    </location>
</feature>